<keyword evidence="3" id="KW-1185">Reference proteome</keyword>
<feature type="region of interest" description="Disordered" evidence="1">
    <location>
        <begin position="904"/>
        <end position="933"/>
    </location>
</feature>
<sequence>MAEKQGERGILTPRGAWPVRVCNQGTALGDGSTEDGDEEDLIERMPAGMRLSGAMMLNASASTDTFEIYKSVQTNLRDMLSPRTDQKPVKRLNSTKPAQPMSECDVDVELSQSRRRTGERNHVPASSSNTPRRRDTQATGDATEEQNNFQSGSNTDKQDGFLGCRLDSREVNFDSDDTDLSQDHDFGDCDEDELATLEKVHIFEPQFKPLMISRDSALAGFSTGPQEIQCDGMGSGSLSSASTHSRTSSRSCIGGSGTSGTDKKHALQKRRTDTRPRLNSGLSSPVAERDHASNMGGDDAKTTAKIEAWTKCVTLELHRREQFSLTMEWLSTLVDTYTRILSRISYELHAWYALLHAKVESLKSTAVSLLMARERAAVKCSSYLASMKGSKTNTSPHDHMKEQEVIFHSQVTELACKSHADFRAITSISQYVETLRKQSDASSVQGEANKGVRNFDMVRVFVDPSEDQLSLTAMPEDLQSCSREDGCAELEAESPASLVSFADENSTFERFFEQELNLMDSIFLKDLKLALLHFRAAERLESELLDQNLCLLLEECNSLCESLVSEDQAIKGRLRSSDQFIDTHWSALASQYEAAFKGDQRFQELKLSTRRAWQHPSNSVQSPDAANDQGARTVKNASAFDDTWLKELRYRLACDSQSILVHSSIVSLRRSMVTAVFEFEQRRRPAVLRIAETLGRIEEELKSEQALAQALVIQEFRATKRYLDVDSGAFDEEAWRNFRDTVHGVEAKMSPGGLTGLHEHGHTLDEEHASETRTKTFGPRPNEQSIVRALHIQGSYAAAEATVGLERGGMLKLLCNCHVLETHPVGSTSLLGSGFVVKATVLKYLSPGKQQQIADLSDRHVLAAALAHGSWSYVLLCLTLDEVVHVIEIPDSIMDAIQFHERGDTSTAVPSTPSARGPTTCTPGRASTRKVSSWNSTRNMGERVIREILVDHYARRENDTELPATLLQPKISMARRFCSASGLDDKTFRVREKYTKRGISRFFRKDVTRVLVFETTSSRDMRDWLSLLDNPELVSSVQDGLSQAKLQEHDRLSQGLSSSSAPEYL</sequence>
<protein>
    <recommendedName>
        <fullName evidence="4">PH domain-containing protein</fullName>
    </recommendedName>
</protein>
<name>A0A5J4YXI1_PORPP</name>
<dbReference type="AlphaFoldDB" id="A0A5J4YXI1"/>
<organism evidence="2 3">
    <name type="scientific">Porphyridium purpureum</name>
    <name type="common">Red alga</name>
    <name type="synonym">Porphyridium cruentum</name>
    <dbReference type="NCBI Taxonomy" id="35688"/>
    <lineage>
        <taxon>Eukaryota</taxon>
        <taxon>Rhodophyta</taxon>
        <taxon>Bangiophyceae</taxon>
        <taxon>Porphyridiales</taxon>
        <taxon>Porphyridiaceae</taxon>
        <taxon>Porphyridium</taxon>
    </lineage>
</organism>
<dbReference type="EMBL" id="VRMN01000003">
    <property type="protein sequence ID" value="KAA8495855.1"/>
    <property type="molecule type" value="Genomic_DNA"/>
</dbReference>
<feature type="region of interest" description="Disordered" evidence="1">
    <location>
        <begin position="79"/>
        <end position="162"/>
    </location>
</feature>
<evidence type="ECO:0000313" key="3">
    <source>
        <dbReference type="Proteomes" id="UP000324585"/>
    </source>
</evidence>
<gene>
    <name evidence="2" type="ORF">FVE85_2010</name>
</gene>
<comment type="caution">
    <text evidence="2">The sequence shown here is derived from an EMBL/GenBank/DDBJ whole genome shotgun (WGS) entry which is preliminary data.</text>
</comment>
<evidence type="ECO:0000313" key="2">
    <source>
        <dbReference type="EMBL" id="KAA8495855.1"/>
    </source>
</evidence>
<accession>A0A5J4YXI1</accession>
<evidence type="ECO:0000256" key="1">
    <source>
        <dbReference type="SAM" id="MobiDB-lite"/>
    </source>
</evidence>
<feature type="compositionally biased region" description="Low complexity" evidence="1">
    <location>
        <begin position="236"/>
        <end position="251"/>
    </location>
</feature>
<feature type="region of interest" description="Disordered" evidence="1">
    <location>
        <begin position="613"/>
        <end position="632"/>
    </location>
</feature>
<proteinExistence type="predicted"/>
<feature type="compositionally biased region" description="Polar residues" evidence="1">
    <location>
        <begin position="615"/>
        <end position="624"/>
    </location>
</feature>
<dbReference type="Proteomes" id="UP000324585">
    <property type="component" value="Unassembled WGS sequence"/>
</dbReference>
<feature type="compositionally biased region" description="Basic and acidic residues" evidence="1">
    <location>
        <begin position="261"/>
        <end position="276"/>
    </location>
</feature>
<feature type="region of interest" description="Disordered" evidence="1">
    <location>
        <begin position="231"/>
        <end position="299"/>
    </location>
</feature>
<evidence type="ECO:0008006" key="4">
    <source>
        <dbReference type="Google" id="ProtNLM"/>
    </source>
</evidence>
<feature type="compositionally biased region" description="Basic and acidic residues" evidence="1">
    <location>
        <begin position="287"/>
        <end position="299"/>
    </location>
</feature>
<feature type="compositionally biased region" description="Polar residues" evidence="1">
    <location>
        <begin position="137"/>
        <end position="155"/>
    </location>
</feature>
<reference evidence="3" key="1">
    <citation type="journal article" date="2019" name="Nat. Commun.">
        <title>Expansion of phycobilisome linker gene families in mesophilic red algae.</title>
        <authorList>
            <person name="Lee J."/>
            <person name="Kim D."/>
            <person name="Bhattacharya D."/>
            <person name="Yoon H.S."/>
        </authorList>
    </citation>
    <scope>NUCLEOTIDE SEQUENCE [LARGE SCALE GENOMIC DNA]</scope>
    <source>
        <strain evidence="3">CCMP 1328</strain>
    </source>
</reference>
<feature type="compositionally biased region" description="Polar residues" evidence="1">
    <location>
        <begin position="905"/>
        <end position="922"/>
    </location>
</feature>